<dbReference type="GeneID" id="85319015"/>
<comment type="caution">
    <text evidence="1">The sequence shown here is derived from an EMBL/GenBank/DDBJ whole genome shotgun (WGS) entry which is preliminary data.</text>
</comment>
<evidence type="ECO:0000313" key="2">
    <source>
        <dbReference type="Proteomes" id="UP001172101"/>
    </source>
</evidence>
<feature type="non-terminal residue" evidence="1">
    <location>
        <position position="1"/>
    </location>
</feature>
<protein>
    <submittedName>
        <fullName evidence="1">Uncharacterized protein</fullName>
    </submittedName>
</protein>
<gene>
    <name evidence="1" type="ORF">B0T26DRAFT_601464</name>
</gene>
<feature type="non-terminal residue" evidence="1">
    <location>
        <position position="63"/>
    </location>
</feature>
<reference evidence="1" key="1">
    <citation type="submission" date="2023-06" db="EMBL/GenBank/DDBJ databases">
        <title>Genome-scale phylogeny and comparative genomics of the fungal order Sordariales.</title>
        <authorList>
            <consortium name="Lawrence Berkeley National Laboratory"/>
            <person name="Hensen N."/>
            <person name="Bonometti L."/>
            <person name="Westerberg I."/>
            <person name="Brannstrom I.O."/>
            <person name="Guillou S."/>
            <person name="Cros-Aarteil S."/>
            <person name="Calhoun S."/>
            <person name="Haridas S."/>
            <person name="Kuo A."/>
            <person name="Mondo S."/>
            <person name="Pangilinan J."/>
            <person name="Riley R."/>
            <person name="LaButti K."/>
            <person name="Andreopoulos B."/>
            <person name="Lipzen A."/>
            <person name="Chen C."/>
            <person name="Yanf M."/>
            <person name="Daum C."/>
            <person name="Ng V."/>
            <person name="Clum A."/>
            <person name="Steindorff A."/>
            <person name="Ohm R."/>
            <person name="Martin F."/>
            <person name="Silar P."/>
            <person name="Natvig D."/>
            <person name="Lalanne C."/>
            <person name="Gautier V."/>
            <person name="Ament-velasquez S.L."/>
            <person name="Kruys A."/>
            <person name="Hutchinson M.I."/>
            <person name="Powell A.J."/>
            <person name="Barry K."/>
            <person name="Miller A.N."/>
            <person name="Grigoriev I.V."/>
            <person name="Debuchy R."/>
            <person name="Gladieux P."/>
            <person name="Thoren M.H."/>
            <person name="Johannesson H."/>
        </authorList>
    </citation>
    <scope>NUCLEOTIDE SEQUENCE</scope>
    <source>
        <strain evidence="1">SMH2392-1A</strain>
    </source>
</reference>
<sequence>GFPFKLANGLLYHMRKGGHNRLCIPSPCISPLLEMVHDQKHHFGVKRMMRGLVSFSFNSMTKV</sequence>
<dbReference type="Proteomes" id="UP001172101">
    <property type="component" value="Unassembled WGS sequence"/>
</dbReference>
<dbReference type="AlphaFoldDB" id="A0AA40BHI0"/>
<organism evidence="1 2">
    <name type="scientific">Lasiosphaeria miniovina</name>
    <dbReference type="NCBI Taxonomy" id="1954250"/>
    <lineage>
        <taxon>Eukaryota</taxon>
        <taxon>Fungi</taxon>
        <taxon>Dikarya</taxon>
        <taxon>Ascomycota</taxon>
        <taxon>Pezizomycotina</taxon>
        <taxon>Sordariomycetes</taxon>
        <taxon>Sordariomycetidae</taxon>
        <taxon>Sordariales</taxon>
        <taxon>Lasiosphaeriaceae</taxon>
        <taxon>Lasiosphaeria</taxon>
    </lineage>
</organism>
<keyword evidence="2" id="KW-1185">Reference proteome</keyword>
<dbReference type="RefSeq" id="XP_060303219.1">
    <property type="nucleotide sequence ID" value="XM_060435745.1"/>
</dbReference>
<dbReference type="EMBL" id="JAUIRO010000001">
    <property type="protein sequence ID" value="KAK0734342.1"/>
    <property type="molecule type" value="Genomic_DNA"/>
</dbReference>
<name>A0AA40BHI0_9PEZI</name>
<evidence type="ECO:0000313" key="1">
    <source>
        <dbReference type="EMBL" id="KAK0734342.1"/>
    </source>
</evidence>
<dbReference type="Gene3D" id="1.10.340.70">
    <property type="match status" value="1"/>
</dbReference>
<accession>A0AA40BHI0</accession>
<proteinExistence type="predicted"/>